<evidence type="ECO:0000313" key="3">
    <source>
        <dbReference type="Proteomes" id="UP000095743"/>
    </source>
</evidence>
<proteinExistence type="predicted"/>
<dbReference type="AlphaFoldDB" id="A0A1D8GME2"/>
<keyword evidence="3" id="KW-1185">Reference proteome</keyword>
<keyword evidence="1" id="KW-1133">Transmembrane helix</keyword>
<accession>A0A1D8GME2</accession>
<dbReference type="RefSeq" id="WP_069980297.1">
    <property type="nucleotide sequence ID" value="NZ_CP017269.1"/>
</dbReference>
<feature type="transmembrane region" description="Helical" evidence="1">
    <location>
        <begin position="123"/>
        <end position="139"/>
    </location>
</feature>
<evidence type="ECO:0000313" key="2">
    <source>
        <dbReference type="EMBL" id="AOT71982.1"/>
    </source>
</evidence>
<reference evidence="2 3" key="1">
    <citation type="submission" date="2016-09" db="EMBL/GenBank/DDBJ databases">
        <title>Genomic analysis reveals versatility of anaerobic energy metabolism of Geosporobacter ferrireducens IRF9 of phylum Firmicutes.</title>
        <authorList>
            <person name="Kim S.-J."/>
        </authorList>
    </citation>
    <scope>NUCLEOTIDE SEQUENCE [LARGE SCALE GENOMIC DNA]</scope>
    <source>
        <strain evidence="2 3">IRF9</strain>
    </source>
</reference>
<dbReference type="STRING" id="1424294.Gferi_22035"/>
<evidence type="ECO:0000256" key="1">
    <source>
        <dbReference type="SAM" id="Phobius"/>
    </source>
</evidence>
<dbReference type="EMBL" id="CP017269">
    <property type="protein sequence ID" value="AOT71982.1"/>
    <property type="molecule type" value="Genomic_DNA"/>
</dbReference>
<feature type="transmembrane region" description="Helical" evidence="1">
    <location>
        <begin position="145"/>
        <end position="165"/>
    </location>
</feature>
<keyword evidence="1" id="KW-0472">Membrane</keyword>
<protein>
    <submittedName>
        <fullName evidence="2">YIEGIA protein</fullName>
    </submittedName>
</protein>
<feature type="transmembrane region" description="Helical" evidence="1">
    <location>
        <begin position="12"/>
        <end position="33"/>
    </location>
</feature>
<sequence>MPNNNNGISPEMLILIITATFIGTFSRILSIKLDYRQYPNYPNGYLIHAVTGGLAAALGAFIIPSLMAKEFTAVTFLALGIQHFRDVRKIERESLLDLEGQEYTRRGEAYIDGIAKIFEARNYIALLVSFATALTIQLLQKLMNVPAWVEVVCGSIVGLTLFYMLKRHTERQKVQDIAAITEGKIEIKGSDLYVDDMLVSNLMGREEAKEWFLKDGLAAVIHPNHEHYQIPLLNSGQRQAILFEVTRRMGQRKIYSVQNPSNGKIIIAFVPIIKNFNLLKETISLTPLLETVKKNPELLNIKKGG</sequence>
<dbReference type="Pfam" id="PF14045">
    <property type="entry name" value="YIEGIA"/>
    <property type="match status" value="1"/>
</dbReference>
<dbReference type="InterPro" id="IPR025918">
    <property type="entry name" value="YIEGIA"/>
</dbReference>
<gene>
    <name evidence="2" type="ORF">Gferi_22035</name>
</gene>
<dbReference type="Proteomes" id="UP000095743">
    <property type="component" value="Chromosome"/>
</dbReference>
<name>A0A1D8GME2_9FIRM</name>
<dbReference type="KEGG" id="gfe:Gferi_22035"/>
<dbReference type="OrthoDB" id="1846546at2"/>
<feature type="transmembrane region" description="Helical" evidence="1">
    <location>
        <begin position="45"/>
        <end position="63"/>
    </location>
</feature>
<keyword evidence="1" id="KW-0812">Transmembrane</keyword>
<organism evidence="2 3">
    <name type="scientific">Geosporobacter ferrireducens</name>
    <dbReference type="NCBI Taxonomy" id="1424294"/>
    <lineage>
        <taxon>Bacteria</taxon>
        <taxon>Bacillati</taxon>
        <taxon>Bacillota</taxon>
        <taxon>Clostridia</taxon>
        <taxon>Peptostreptococcales</taxon>
        <taxon>Thermotaleaceae</taxon>
        <taxon>Geosporobacter</taxon>
    </lineage>
</organism>